<protein>
    <submittedName>
        <fullName evidence="7">GTP-binding protein</fullName>
    </submittedName>
</protein>
<dbReference type="InterPro" id="IPR036627">
    <property type="entry name" value="CobW-likC_sf"/>
</dbReference>
<comment type="similarity">
    <text evidence="4">Belongs to the SIMIBI class G3E GTPase family. ZNG1 subfamily.</text>
</comment>
<keyword evidence="3" id="KW-0143">Chaperone</keyword>
<keyword evidence="1" id="KW-0547">Nucleotide-binding</keyword>
<organism evidence="7 8">
    <name type="scientific">Fictibacillus nanhaiensis</name>
    <dbReference type="NCBI Taxonomy" id="742169"/>
    <lineage>
        <taxon>Bacteria</taxon>
        <taxon>Bacillati</taxon>
        <taxon>Bacillota</taxon>
        <taxon>Bacilli</taxon>
        <taxon>Bacillales</taxon>
        <taxon>Fictibacillaceae</taxon>
        <taxon>Fictibacillus</taxon>
    </lineage>
</organism>
<comment type="caution">
    <text evidence="7">The sequence shown here is derived from an EMBL/GenBank/DDBJ whole genome shotgun (WGS) entry which is preliminary data.</text>
</comment>
<gene>
    <name evidence="7" type="ORF">JYA63_10800</name>
</gene>
<dbReference type="RefSeq" id="WP_205725755.1">
    <property type="nucleotide sequence ID" value="NZ_JAFHKR010000039.1"/>
</dbReference>
<dbReference type="InterPro" id="IPR051316">
    <property type="entry name" value="Zinc-reg_GTPase_activator"/>
</dbReference>
<dbReference type="Pfam" id="PF02492">
    <property type="entry name" value="cobW"/>
    <property type="match status" value="1"/>
</dbReference>
<dbReference type="Proteomes" id="UP001296923">
    <property type="component" value="Unassembled WGS sequence"/>
</dbReference>
<sequence length="310" mass="35262">MKKKANVIILAGFLGSGKTTLLKQLLAYEKEQNHKTAVLMNEIGKVSIDSDSVPEDVPLKELLNGCICCSLSDQLEKQLFGLCKENELDTLIIEATGVAHPVDVLDACLSPYLIDDLQVSGIISIMDAPRWLDRESMNVQARMLMLEQVKHADYIVWNKTSGLTEKEKMLLTNDAIRLNEGTPFALTDFAKVELSQLFTLSLKKRSEHQSVSTDKLKVKTFIFSFKGSINKELFESWLRNVPSSIYRIKGYIQFVNQIYLFQYSYGLPTYEKELMKMPLRLVFIGEDLDPDQLTRGLSEVETKSKERKHL</sequence>
<dbReference type="EMBL" id="JAFHKR010000039">
    <property type="protein sequence ID" value="MBN3554757.1"/>
    <property type="molecule type" value="Genomic_DNA"/>
</dbReference>
<dbReference type="SMART" id="SM00833">
    <property type="entry name" value="CobW_C"/>
    <property type="match status" value="1"/>
</dbReference>
<dbReference type="SUPFAM" id="SSF90002">
    <property type="entry name" value="Hypothetical protein YjiA, C-terminal domain"/>
    <property type="match status" value="1"/>
</dbReference>
<feature type="domain" description="CobW C-terminal" evidence="6">
    <location>
        <begin position="218"/>
        <end position="301"/>
    </location>
</feature>
<dbReference type="InterPro" id="IPR011629">
    <property type="entry name" value="CobW-like_C"/>
</dbReference>
<dbReference type="PANTHER" id="PTHR13748">
    <property type="entry name" value="COBW-RELATED"/>
    <property type="match status" value="1"/>
</dbReference>
<dbReference type="Gene3D" id="3.40.50.300">
    <property type="entry name" value="P-loop containing nucleotide triphosphate hydrolases"/>
    <property type="match status" value="1"/>
</dbReference>
<dbReference type="Pfam" id="PF07683">
    <property type="entry name" value="CobW_C"/>
    <property type="match status" value="1"/>
</dbReference>
<comment type="catalytic activity">
    <reaction evidence="5">
        <text>GTP + H2O = GDP + phosphate + H(+)</text>
        <dbReference type="Rhea" id="RHEA:19669"/>
        <dbReference type="ChEBI" id="CHEBI:15377"/>
        <dbReference type="ChEBI" id="CHEBI:15378"/>
        <dbReference type="ChEBI" id="CHEBI:37565"/>
        <dbReference type="ChEBI" id="CHEBI:43474"/>
        <dbReference type="ChEBI" id="CHEBI:58189"/>
    </reaction>
    <physiologicalReaction direction="left-to-right" evidence="5">
        <dbReference type="Rhea" id="RHEA:19670"/>
    </physiologicalReaction>
</comment>
<keyword evidence="2" id="KW-0378">Hydrolase</keyword>
<proteinExistence type="inferred from homology"/>
<keyword evidence="8" id="KW-1185">Reference proteome</keyword>
<dbReference type="PANTHER" id="PTHR13748:SF62">
    <property type="entry name" value="COBW DOMAIN-CONTAINING PROTEIN"/>
    <property type="match status" value="1"/>
</dbReference>
<dbReference type="InterPro" id="IPR027417">
    <property type="entry name" value="P-loop_NTPase"/>
</dbReference>
<evidence type="ECO:0000259" key="6">
    <source>
        <dbReference type="SMART" id="SM00833"/>
    </source>
</evidence>
<dbReference type="InterPro" id="IPR003495">
    <property type="entry name" value="CobW/HypB/UreG_nucleotide-bd"/>
</dbReference>
<evidence type="ECO:0000256" key="5">
    <source>
        <dbReference type="ARBA" id="ARBA00049117"/>
    </source>
</evidence>
<evidence type="ECO:0000313" key="8">
    <source>
        <dbReference type="Proteomes" id="UP001296923"/>
    </source>
</evidence>
<name>A0ABS2ZTT9_9BACL</name>
<evidence type="ECO:0000313" key="7">
    <source>
        <dbReference type="EMBL" id="MBN3554757.1"/>
    </source>
</evidence>
<evidence type="ECO:0000256" key="2">
    <source>
        <dbReference type="ARBA" id="ARBA00022801"/>
    </source>
</evidence>
<dbReference type="Gene3D" id="3.30.1220.10">
    <property type="entry name" value="CobW-like, C-terminal domain"/>
    <property type="match status" value="1"/>
</dbReference>
<dbReference type="SUPFAM" id="SSF52540">
    <property type="entry name" value="P-loop containing nucleoside triphosphate hydrolases"/>
    <property type="match status" value="1"/>
</dbReference>
<reference evidence="7 8" key="1">
    <citation type="submission" date="2021-01" db="EMBL/GenBank/DDBJ databases">
        <title>Genome Sequencing of Type Strains.</title>
        <authorList>
            <person name="Lemaire J.F."/>
            <person name="Inderbitzin P."/>
            <person name="Collins S.B."/>
            <person name="Wespe N."/>
            <person name="Knight-Connoni V."/>
        </authorList>
    </citation>
    <scope>NUCLEOTIDE SEQUENCE [LARGE SCALE GENOMIC DNA]</scope>
    <source>
        <strain evidence="7 8">DSM 23009</strain>
    </source>
</reference>
<accession>A0ABS2ZTT9</accession>
<evidence type="ECO:0000256" key="4">
    <source>
        <dbReference type="ARBA" id="ARBA00034320"/>
    </source>
</evidence>
<evidence type="ECO:0000256" key="3">
    <source>
        <dbReference type="ARBA" id="ARBA00023186"/>
    </source>
</evidence>
<evidence type="ECO:0000256" key="1">
    <source>
        <dbReference type="ARBA" id="ARBA00022741"/>
    </source>
</evidence>